<dbReference type="PROSITE" id="PS50865">
    <property type="entry name" value="ZF_MYND_2"/>
    <property type="match status" value="1"/>
</dbReference>
<feature type="domain" description="MYND-type" evidence="5">
    <location>
        <begin position="13"/>
        <end position="50"/>
    </location>
</feature>
<dbReference type="Gene3D" id="6.10.140.2220">
    <property type="match status" value="1"/>
</dbReference>
<evidence type="ECO:0000313" key="6">
    <source>
        <dbReference type="EMBL" id="SPO07583.1"/>
    </source>
</evidence>
<protein>
    <recommendedName>
        <fullName evidence="5">MYND-type domain-containing protein</fullName>
    </recommendedName>
</protein>
<dbReference type="PROSITE" id="PS01360">
    <property type="entry name" value="ZF_MYND_1"/>
    <property type="match status" value="1"/>
</dbReference>
<sequence length="359" mass="39881">MSAPHTGLLPRGCEVCSKKEGLLRCSGCQSVWYCGRDHQVADRPIHKTGCVAVKKARAAYEREDAKLRNLPDEGERGWGPDAFEKGAGRFWGIVETRDYMRARHHFVDTVLLFFGGTNGENRVVGRVDAVRLALDHLLDMIRLSRGDNMGIRHIVPGLYLALGRDQEAYDFMKWYATTGASSTYDWGNMGPGFLDVEGADALEAPLEHWLRGRFLQVSHVAAVTLIKVRVLLDLQAIQNSRTALGGTIPTEITDDICGKLVSSIVASRPDILRNDAQQIQGLIQRTKDHIRQLYESIKKSNPHFWELMLDDPDAAGMNRPNMFSPGSKEEACLTIGYSCTSWLATKGAIDVIRGLKETA</sequence>
<keyword evidence="2 4" id="KW-0863">Zinc-finger</keyword>
<evidence type="ECO:0000313" key="7">
    <source>
        <dbReference type="Proteomes" id="UP001187682"/>
    </source>
</evidence>
<reference evidence="6" key="1">
    <citation type="submission" date="2018-03" db="EMBL/GenBank/DDBJ databases">
        <authorList>
            <person name="Guldener U."/>
        </authorList>
    </citation>
    <scope>NUCLEOTIDE SEQUENCE</scope>
</reference>
<dbReference type="InterPro" id="IPR002893">
    <property type="entry name" value="Znf_MYND"/>
</dbReference>
<evidence type="ECO:0000256" key="4">
    <source>
        <dbReference type="PROSITE-ProRule" id="PRU00134"/>
    </source>
</evidence>
<dbReference type="Proteomes" id="UP001187682">
    <property type="component" value="Unassembled WGS sequence"/>
</dbReference>
<keyword evidence="3" id="KW-0862">Zinc</keyword>
<accession>A0AAE8N8W2</accession>
<keyword evidence="1" id="KW-0479">Metal-binding</keyword>
<comment type="caution">
    <text evidence="6">The sequence shown here is derived from an EMBL/GenBank/DDBJ whole genome shotgun (WGS) entry which is preliminary data.</text>
</comment>
<evidence type="ECO:0000256" key="2">
    <source>
        <dbReference type="ARBA" id="ARBA00022771"/>
    </source>
</evidence>
<evidence type="ECO:0000259" key="5">
    <source>
        <dbReference type="PROSITE" id="PS50865"/>
    </source>
</evidence>
<dbReference type="Pfam" id="PF01753">
    <property type="entry name" value="zf-MYND"/>
    <property type="match status" value="1"/>
</dbReference>
<evidence type="ECO:0000256" key="3">
    <source>
        <dbReference type="ARBA" id="ARBA00022833"/>
    </source>
</evidence>
<gene>
    <name evidence="6" type="ORF">DNG_10278</name>
</gene>
<dbReference type="EMBL" id="ONZQ02000022">
    <property type="protein sequence ID" value="SPO07583.1"/>
    <property type="molecule type" value="Genomic_DNA"/>
</dbReference>
<dbReference type="AlphaFoldDB" id="A0AAE8N8W2"/>
<dbReference type="GO" id="GO:0008270">
    <property type="term" value="F:zinc ion binding"/>
    <property type="evidence" value="ECO:0007669"/>
    <property type="project" value="UniProtKB-KW"/>
</dbReference>
<dbReference type="SUPFAM" id="SSF144232">
    <property type="entry name" value="HIT/MYND zinc finger-like"/>
    <property type="match status" value="1"/>
</dbReference>
<proteinExistence type="predicted"/>
<organism evidence="6 7">
    <name type="scientific">Cephalotrichum gorgonifer</name>
    <dbReference type="NCBI Taxonomy" id="2041049"/>
    <lineage>
        <taxon>Eukaryota</taxon>
        <taxon>Fungi</taxon>
        <taxon>Dikarya</taxon>
        <taxon>Ascomycota</taxon>
        <taxon>Pezizomycotina</taxon>
        <taxon>Sordariomycetes</taxon>
        <taxon>Hypocreomycetidae</taxon>
        <taxon>Microascales</taxon>
        <taxon>Microascaceae</taxon>
        <taxon>Cephalotrichum</taxon>
    </lineage>
</organism>
<evidence type="ECO:0000256" key="1">
    <source>
        <dbReference type="ARBA" id="ARBA00022723"/>
    </source>
</evidence>
<name>A0AAE8N8W2_9PEZI</name>
<keyword evidence="7" id="KW-1185">Reference proteome</keyword>